<accession>A0ABT1MMN8</accession>
<protein>
    <submittedName>
        <fullName evidence="2">Recombinase family protein</fullName>
    </submittedName>
</protein>
<dbReference type="SUPFAM" id="SSF53041">
    <property type="entry name" value="Resolvase-like"/>
    <property type="match status" value="1"/>
</dbReference>
<dbReference type="EMBL" id="JAKZEU010000002">
    <property type="protein sequence ID" value="MCQ0969553.1"/>
    <property type="molecule type" value="Genomic_DNA"/>
</dbReference>
<sequence>MTIFAILDRATIDELSDFITEIEVIEGKSVKPVVIDRSELCRHPCHLFVDLKKKLESGDAIHVRTLSALGRTISDIISLIESLNDIGVRVVIAELDGAEFIGDSTKNLLDVLRVFSFET</sequence>
<evidence type="ECO:0000259" key="1">
    <source>
        <dbReference type="Pfam" id="PF00239"/>
    </source>
</evidence>
<dbReference type="InterPro" id="IPR006119">
    <property type="entry name" value="Resolv_N"/>
</dbReference>
<comment type="caution">
    <text evidence="2">The sequence shown here is derived from an EMBL/GenBank/DDBJ whole genome shotgun (WGS) entry which is preliminary data.</text>
</comment>
<name>A0ABT1MMN8_9RHOB</name>
<gene>
    <name evidence="2" type="ORF">MLD63_03765</name>
</gene>
<organism evidence="2 3">
    <name type="scientific">Paracoccus albicereus</name>
    <dbReference type="NCBI Taxonomy" id="2922394"/>
    <lineage>
        <taxon>Bacteria</taxon>
        <taxon>Pseudomonadati</taxon>
        <taxon>Pseudomonadota</taxon>
        <taxon>Alphaproteobacteria</taxon>
        <taxon>Rhodobacterales</taxon>
        <taxon>Paracoccaceae</taxon>
        <taxon>Paracoccus</taxon>
    </lineage>
</organism>
<dbReference type="Pfam" id="PF00239">
    <property type="entry name" value="Resolvase"/>
    <property type="match status" value="1"/>
</dbReference>
<dbReference type="InterPro" id="IPR036162">
    <property type="entry name" value="Resolvase-like_N_sf"/>
</dbReference>
<keyword evidence="3" id="KW-1185">Reference proteome</keyword>
<feature type="domain" description="Resolvase/invertase-type recombinase catalytic" evidence="1">
    <location>
        <begin position="51"/>
        <end position="114"/>
    </location>
</feature>
<reference evidence="2 3" key="1">
    <citation type="submission" date="2022-03" db="EMBL/GenBank/DDBJ databases">
        <authorList>
            <person name="He Y."/>
        </authorList>
    </citation>
    <scope>NUCLEOTIDE SEQUENCE [LARGE SCALE GENOMIC DNA]</scope>
    <source>
        <strain evidence="2 3">TK19116</strain>
    </source>
</reference>
<dbReference type="Gene3D" id="3.40.50.1390">
    <property type="entry name" value="Resolvase, N-terminal catalytic domain"/>
    <property type="match status" value="1"/>
</dbReference>
<proteinExistence type="predicted"/>
<evidence type="ECO:0000313" key="2">
    <source>
        <dbReference type="EMBL" id="MCQ0969553.1"/>
    </source>
</evidence>
<dbReference type="RefSeq" id="WP_255328555.1">
    <property type="nucleotide sequence ID" value="NZ_JAKZEU010000002.1"/>
</dbReference>
<evidence type="ECO:0000313" key="3">
    <source>
        <dbReference type="Proteomes" id="UP001203945"/>
    </source>
</evidence>
<dbReference type="Proteomes" id="UP001203945">
    <property type="component" value="Unassembled WGS sequence"/>
</dbReference>